<dbReference type="SMART" id="SM00267">
    <property type="entry name" value="GGDEF"/>
    <property type="match status" value="1"/>
</dbReference>
<comment type="caution">
    <text evidence="5">The sequence shown here is derived from an EMBL/GenBank/DDBJ whole genome shotgun (WGS) entry which is preliminary data.</text>
</comment>
<dbReference type="Proteomes" id="UP001196980">
    <property type="component" value="Unassembled WGS sequence"/>
</dbReference>
<sequence length="582" mass="65265">TRDAITSFMVLGVYDKRDVFLDRLKYAYGLKELKILRGTSVIKQFGESVVKGQSLSALESEALQKGEQRDDLKDSLFATEVEYALVIPYKAVSDQKARCITCHQAIEGELLGAISLVMDLSKQKQQGIFSMYYMVTISLIFSLGTLYLIYVFFKPYTELFQRLRSGFQRAQYGDFSESIDVPLRDEAGDVADGFNHMSANLSQTLSAISSRVSLLIGYEVSKSGNAITDTVNTVDSLVKVYYFKRTIEKDTSKFDIFLRFQQILTEMDITTFCIYEIDNEHDVMSILSAEGLSQGLPGTGDSQDWNCYCNEEILTNTNECRAKRTGGIVDSGEFTSICLSFTPPLIIGNVRPCHYCIPLYVGGRVGYVIQLIYPVGDSGRLHSVIPYVKSYLQEGESVIEAKTFMELLREQSLVDQLTKLYNRRYIQETGPKFSAQALRRKTNLGILMLDIDHFKQVNDTFGHDAGDIVLRTVAGLIKDAVRESDIVVRYGGEEILVILVDVSGTGALDVAEKIRKTVEHTAVEHPSGVLKKTVSIGISEFPTHADNFWQCVKYADVAMYKAKADGRNRAYVFSRDMLEDTK</sequence>
<feature type="non-terminal residue" evidence="5">
    <location>
        <position position="1"/>
    </location>
</feature>
<dbReference type="PROSITE" id="PS50885">
    <property type="entry name" value="HAMP"/>
    <property type="match status" value="1"/>
</dbReference>
<evidence type="ECO:0000256" key="1">
    <source>
        <dbReference type="ARBA" id="ARBA00012528"/>
    </source>
</evidence>
<evidence type="ECO:0000313" key="5">
    <source>
        <dbReference type="EMBL" id="MBV6342585.1"/>
    </source>
</evidence>
<organism evidence="5 6">
    <name type="scientific">Candidatus Magnetobacterium casense</name>
    <dbReference type="NCBI Taxonomy" id="1455061"/>
    <lineage>
        <taxon>Bacteria</taxon>
        <taxon>Pseudomonadati</taxon>
        <taxon>Nitrospirota</taxon>
        <taxon>Thermodesulfovibrionia</taxon>
        <taxon>Thermodesulfovibrionales</taxon>
        <taxon>Candidatus Magnetobacteriaceae</taxon>
        <taxon>Candidatus Magnetobacterium</taxon>
    </lineage>
</organism>
<keyword evidence="2" id="KW-0812">Transmembrane</keyword>
<dbReference type="Pfam" id="PF00990">
    <property type="entry name" value="GGDEF"/>
    <property type="match status" value="1"/>
</dbReference>
<reference evidence="5 6" key="1">
    <citation type="journal article" date="2020" name="J Geophys Res Biogeosci">
        <title>Magnetotaxis as an Adaptation to Enable Bacterial Shuttling of Microbial Sulfur and Sulfur Cycling Across Aquatic Oxic#Anoxic Interfaces.</title>
        <authorList>
            <person name="Li J."/>
            <person name="Liu P."/>
            <person name="Wang J."/>
            <person name="Roberts A.P."/>
            <person name="Pan Y."/>
        </authorList>
    </citation>
    <scope>NUCLEOTIDE SEQUENCE [LARGE SCALE GENOMIC DNA]</scope>
    <source>
        <strain evidence="5 6">MYR-1_YQ</strain>
    </source>
</reference>
<keyword evidence="2" id="KW-1133">Transmembrane helix</keyword>
<dbReference type="InterPro" id="IPR050469">
    <property type="entry name" value="Diguanylate_Cyclase"/>
</dbReference>
<dbReference type="NCBIfam" id="TIGR00254">
    <property type="entry name" value="GGDEF"/>
    <property type="match status" value="1"/>
</dbReference>
<evidence type="ECO:0000259" key="4">
    <source>
        <dbReference type="PROSITE" id="PS50887"/>
    </source>
</evidence>
<dbReference type="CDD" id="cd01949">
    <property type="entry name" value="GGDEF"/>
    <property type="match status" value="1"/>
</dbReference>
<dbReference type="PANTHER" id="PTHR45138">
    <property type="entry name" value="REGULATORY COMPONENTS OF SENSORY TRANSDUCTION SYSTEM"/>
    <property type="match status" value="1"/>
</dbReference>
<dbReference type="EMBL" id="JABXWD010000287">
    <property type="protein sequence ID" value="MBV6342585.1"/>
    <property type="molecule type" value="Genomic_DNA"/>
</dbReference>
<feature type="transmembrane region" description="Helical" evidence="2">
    <location>
        <begin position="131"/>
        <end position="153"/>
    </location>
</feature>
<proteinExistence type="predicted"/>
<evidence type="ECO:0000259" key="3">
    <source>
        <dbReference type="PROSITE" id="PS50885"/>
    </source>
</evidence>
<dbReference type="InterPro" id="IPR003660">
    <property type="entry name" value="HAMP_dom"/>
</dbReference>
<dbReference type="Pfam" id="PF00672">
    <property type="entry name" value="HAMP"/>
    <property type="match status" value="1"/>
</dbReference>
<dbReference type="PANTHER" id="PTHR45138:SF9">
    <property type="entry name" value="DIGUANYLATE CYCLASE DGCM-RELATED"/>
    <property type="match status" value="1"/>
</dbReference>
<feature type="domain" description="HAMP" evidence="3">
    <location>
        <begin position="161"/>
        <end position="206"/>
    </location>
</feature>
<dbReference type="EC" id="2.7.7.65" evidence="1"/>
<name>A0ABS6S161_9BACT</name>
<dbReference type="InterPro" id="IPR000160">
    <property type="entry name" value="GGDEF_dom"/>
</dbReference>
<dbReference type="RefSeq" id="WP_218253201.1">
    <property type="nucleotide sequence ID" value="NZ_JABXWD010000287.1"/>
</dbReference>
<accession>A0ABS6S161</accession>
<keyword evidence="6" id="KW-1185">Reference proteome</keyword>
<evidence type="ECO:0000256" key="2">
    <source>
        <dbReference type="SAM" id="Phobius"/>
    </source>
</evidence>
<feature type="domain" description="GGDEF" evidence="4">
    <location>
        <begin position="442"/>
        <end position="575"/>
    </location>
</feature>
<dbReference type="CDD" id="cd06225">
    <property type="entry name" value="HAMP"/>
    <property type="match status" value="1"/>
</dbReference>
<keyword evidence="2" id="KW-0472">Membrane</keyword>
<dbReference type="PROSITE" id="PS50887">
    <property type="entry name" value="GGDEF"/>
    <property type="match status" value="1"/>
</dbReference>
<gene>
    <name evidence="5" type="ORF">HWQ67_13430</name>
</gene>
<protein>
    <recommendedName>
        <fullName evidence="1">diguanylate cyclase</fullName>
        <ecNumber evidence="1">2.7.7.65</ecNumber>
    </recommendedName>
</protein>
<evidence type="ECO:0000313" key="6">
    <source>
        <dbReference type="Proteomes" id="UP001196980"/>
    </source>
</evidence>
<dbReference type="SMART" id="SM00304">
    <property type="entry name" value="HAMP"/>
    <property type="match status" value="1"/>
</dbReference>